<dbReference type="Proteomes" id="UP000245202">
    <property type="component" value="Unassembled WGS sequence"/>
</dbReference>
<evidence type="ECO:0000313" key="2">
    <source>
        <dbReference type="Proteomes" id="UP000245202"/>
    </source>
</evidence>
<reference evidence="1 2" key="1">
    <citation type="submission" date="2017-08" db="EMBL/GenBank/DDBJ databases">
        <title>Substantial Increase in Enzyme Production by Combined Drug-Resistance Mutations in Paenibacillus agaridevorans.</title>
        <authorList>
            <person name="Tanaka Y."/>
            <person name="Funane K."/>
            <person name="Hosaka T."/>
            <person name="Shiwa Y."/>
            <person name="Fujita N."/>
            <person name="Miyazaki T."/>
            <person name="Yoshikawa H."/>
            <person name="Murakami K."/>
            <person name="Kasahara K."/>
            <person name="Inaoka T."/>
            <person name="Hiraga Y."/>
            <person name="Ochi K."/>
        </authorList>
    </citation>
    <scope>NUCLEOTIDE SEQUENCE [LARGE SCALE GENOMIC DNA]</scope>
    <source>
        <strain evidence="1 2">T-3040</strain>
    </source>
</reference>
<name>A0A2R5EJR6_9BACL</name>
<protein>
    <recommendedName>
        <fullName evidence="3">WYL domain-containing protein</fullName>
    </recommendedName>
</protein>
<dbReference type="AlphaFoldDB" id="A0A2R5EJR6"/>
<accession>A0A2R5EJR6</accession>
<dbReference type="EMBL" id="BDQX01000041">
    <property type="protein sequence ID" value="GBG06335.1"/>
    <property type="molecule type" value="Genomic_DNA"/>
</dbReference>
<gene>
    <name evidence="1" type="ORF">PAT3040_00860</name>
</gene>
<keyword evidence="2" id="KW-1185">Reference proteome</keyword>
<proteinExistence type="predicted"/>
<comment type="caution">
    <text evidence="1">The sequence shown here is derived from an EMBL/GenBank/DDBJ whole genome shotgun (WGS) entry which is preliminary data.</text>
</comment>
<sequence>MDKYIGHRVEIIYLNGQQQFSQRIIRIVSVKNGTIFAYDEIKEGPRSFCIDRILAVEQVSRQAY</sequence>
<evidence type="ECO:0008006" key="3">
    <source>
        <dbReference type="Google" id="ProtNLM"/>
    </source>
</evidence>
<organism evidence="1 2">
    <name type="scientific">Paenibacillus agaridevorans</name>
    <dbReference type="NCBI Taxonomy" id="171404"/>
    <lineage>
        <taxon>Bacteria</taxon>
        <taxon>Bacillati</taxon>
        <taxon>Bacillota</taxon>
        <taxon>Bacilli</taxon>
        <taxon>Bacillales</taxon>
        <taxon>Paenibacillaceae</taxon>
        <taxon>Paenibacillus</taxon>
    </lineage>
</organism>
<evidence type="ECO:0000313" key="1">
    <source>
        <dbReference type="EMBL" id="GBG06335.1"/>
    </source>
</evidence>